<feature type="binding site" evidence="7">
    <location>
        <position position="41"/>
    </location>
    <ligand>
        <name>ATP</name>
        <dbReference type="ChEBI" id="CHEBI:30616"/>
    </ligand>
</feature>
<evidence type="ECO:0000256" key="4">
    <source>
        <dbReference type="ARBA" id="ARBA00022741"/>
    </source>
</evidence>
<keyword evidence="12" id="KW-1185">Reference proteome</keyword>
<keyword evidence="2" id="KW-0723">Serine/threonine-protein kinase</keyword>
<keyword evidence="5 11" id="KW-0418">Kinase</keyword>
<evidence type="ECO:0000313" key="12">
    <source>
        <dbReference type="Proteomes" id="UP000014629"/>
    </source>
</evidence>
<dbReference type="Proteomes" id="UP000014629">
    <property type="component" value="Unassembled WGS sequence"/>
</dbReference>
<keyword evidence="9" id="KW-0472">Membrane</keyword>
<feature type="domain" description="Protein kinase" evidence="10">
    <location>
        <begin position="12"/>
        <end position="274"/>
    </location>
</feature>
<comment type="caution">
    <text evidence="11">The sequence shown here is derived from an EMBL/GenBank/DDBJ whole genome shotgun (WGS) entry which is preliminary data.</text>
</comment>
<dbReference type="AlphaFoldDB" id="S3ZCH6"/>
<dbReference type="GO" id="GO:0004674">
    <property type="term" value="F:protein serine/threonine kinase activity"/>
    <property type="evidence" value="ECO:0007669"/>
    <property type="project" value="UniProtKB-KW"/>
</dbReference>
<dbReference type="EC" id="2.7.11.1" evidence="1"/>
<feature type="compositionally biased region" description="Low complexity" evidence="8">
    <location>
        <begin position="356"/>
        <end position="402"/>
    </location>
</feature>
<dbReference type="CDD" id="cd14014">
    <property type="entry name" value="STKc_PknB_like"/>
    <property type="match status" value="1"/>
</dbReference>
<evidence type="ECO:0000256" key="5">
    <source>
        <dbReference type="ARBA" id="ARBA00022777"/>
    </source>
</evidence>
<dbReference type="InterPro" id="IPR008271">
    <property type="entry name" value="Ser/Thr_kinase_AS"/>
</dbReference>
<dbReference type="PANTHER" id="PTHR43289:SF6">
    <property type="entry name" value="SERINE_THREONINE-PROTEIN KINASE NEKL-3"/>
    <property type="match status" value="1"/>
</dbReference>
<reference evidence="11 12" key="1">
    <citation type="submission" date="2013-02" db="EMBL/GenBank/DDBJ databases">
        <title>Draft Genome Sequence of Streptomyces aurantiacus, Which Produces Setomimycin.</title>
        <authorList>
            <person name="Gruening B.A."/>
            <person name="Praeg A."/>
            <person name="Erxleben A."/>
            <person name="Guenther S."/>
            <person name="Mueller M."/>
        </authorList>
    </citation>
    <scope>NUCLEOTIDE SEQUENCE [LARGE SCALE GENOMIC DNA]</scope>
    <source>
        <strain evidence="11 12">JA 4570</strain>
    </source>
</reference>
<evidence type="ECO:0000256" key="1">
    <source>
        <dbReference type="ARBA" id="ARBA00012513"/>
    </source>
</evidence>
<dbReference type="PROSITE" id="PS50011">
    <property type="entry name" value="PROTEIN_KINASE_DOM"/>
    <property type="match status" value="1"/>
</dbReference>
<evidence type="ECO:0000256" key="8">
    <source>
        <dbReference type="SAM" id="MobiDB-lite"/>
    </source>
</evidence>
<dbReference type="OrthoDB" id="9762169at2"/>
<protein>
    <recommendedName>
        <fullName evidence="1">non-specific serine/threonine protein kinase</fullName>
        <ecNumber evidence="1">2.7.11.1</ecNumber>
    </recommendedName>
</protein>
<sequence>MSDQGDVLDGRFELLERLGSGGMGTVWRARDTVLHREVALKEVRPPGPESTGDASRVLRERVLREARALARVNHPHVVTIHHIVDMEPHPWLVMELLPGRTLQDLLEQRTLPPREAARLGRELLSALRAAHAAGVLHRDIKPANVLLREPSPDRPDGVPPAVLTDFGIAAVQGSTQLTATGDLIGSPEYIAPERVRGTGEGPAADLWSLGLVLYVAVEGVSPLRRATTLATLAAVLDEPVPPPVRSGPLAPALEALLVRDPQRRPDAARLDAMLAAVADGIEWQPTETAARPVPPPPPLAQTPPVPTAYAGPAHPEPRRRTPVVVAAVSVVLALVATAALVLALRDGSGQDGKAGGETTTGAGPSASRTPTKTASKAPSATAATSPTRSAPPSRSTPPASATPAPPPASGRWIAQLHSEPGTSSAATRDRRLAAVRKQIPEAQYLRSDDYASLRPGFWVFYAPGPFADGRAALRFCAERGRTSGNSCVGRYLSDNGGDYALQCKPPVSSPAGRCTRP</sequence>
<dbReference type="Gene3D" id="1.10.510.10">
    <property type="entry name" value="Transferase(Phosphotransferase) domain 1"/>
    <property type="match status" value="1"/>
</dbReference>
<evidence type="ECO:0000256" key="7">
    <source>
        <dbReference type="PROSITE-ProRule" id="PRU10141"/>
    </source>
</evidence>
<evidence type="ECO:0000259" key="10">
    <source>
        <dbReference type="PROSITE" id="PS50011"/>
    </source>
</evidence>
<keyword evidence="4 7" id="KW-0547">Nucleotide-binding</keyword>
<evidence type="ECO:0000256" key="3">
    <source>
        <dbReference type="ARBA" id="ARBA00022679"/>
    </source>
</evidence>
<evidence type="ECO:0000313" key="11">
    <source>
        <dbReference type="EMBL" id="EPH41401.1"/>
    </source>
</evidence>
<dbReference type="InterPro" id="IPR017441">
    <property type="entry name" value="Protein_kinase_ATP_BS"/>
</dbReference>
<keyword evidence="3" id="KW-0808">Transferase</keyword>
<keyword evidence="9" id="KW-0812">Transmembrane</keyword>
<evidence type="ECO:0000256" key="2">
    <source>
        <dbReference type="ARBA" id="ARBA00022527"/>
    </source>
</evidence>
<dbReference type="RefSeq" id="WP_016643635.1">
    <property type="nucleotide sequence ID" value="NZ_AOPZ01000314.1"/>
</dbReference>
<feature type="region of interest" description="Disordered" evidence="8">
    <location>
        <begin position="287"/>
        <end position="317"/>
    </location>
</feature>
<dbReference type="PATRIC" id="fig|1286094.4.peg.5443"/>
<dbReference type="PANTHER" id="PTHR43289">
    <property type="entry name" value="MITOGEN-ACTIVATED PROTEIN KINASE KINASE KINASE 20-RELATED"/>
    <property type="match status" value="1"/>
</dbReference>
<evidence type="ECO:0000256" key="9">
    <source>
        <dbReference type="SAM" id="Phobius"/>
    </source>
</evidence>
<evidence type="ECO:0000256" key="6">
    <source>
        <dbReference type="ARBA" id="ARBA00022840"/>
    </source>
</evidence>
<dbReference type="InterPro" id="IPR011009">
    <property type="entry name" value="Kinase-like_dom_sf"/>
</dbReference>
<dbReference type="SMART" id="SM00220">
    <property type="entry name" value="S_TKc"/>
    <property type="match status" value="1"/>
</dbReference>
<dbReference type="Pfam" id="PF00069">
    <property type="entry name" value="Pkinase"/>
    <property type="match status" value="1"/>
</dbReference>
<name>S3ZCH6_9ACTN</name>
<dbReference type="GO" id="GO:0005524">
    <property type="term" value="F:ATP binding"/>
    <property type="evidence" value="ECO:0007669"/>
    <property type="project" value="UniProtKB-UniRule"/>
</dbReference>
<dbReference type="InterPro" id="IPR000719">
    <property type="entry name" value="Prot_kinase_dom"/>
</dbReference>
<dbReference type="Gene3D" id="3.30.200.20">
    <property type="entry name" value="Phosphorylase Kinase, domain 1"/>
    <property type="match status" value="1"/>
</dbReference>
<keyword evidence="9" id="KW-1133">Transmembrane helix</keyword>
<organism evidence="11 12">
    <name type="scientific">Streptomyces aurantiacus JA 4570</name>
    <dbReference type="NCBI Taxonomy" id="1286094"/>
    <lineage>
        <taxon>Bacteria</taxon>
        <taxon>Bacillati</taxon>
        <taxon>Actinomycetota</taxon>
        <taxon>Actinomycetes</taxon>
        <taxon>Kitasatosporales</taxon>
        <taxon>Streptomycetaceae</taxon>
        <taxon>Streptomyces</taxon>
        <taxon>Streptomyces aurantiacus group</taxon>
    </lineage>
</organism>
<dbReference type="EMBL" id="AOPZ01000314">
    <property type="protein sequence ID" value="EPH41401.1"/>
    <property type="molecule type" value="Genomic_DNA"/>
</dbReference>
<dbReference type="PROSITE" id="PS00108">
    <property type="entry name" value="PROTEIN_KINASE_ST"/>
    <property type="match status" value="1"/>
</dbReference>
<dbReference type="SUPFAM" id="SSF56112">
    <property type="entry name" value="Protein kinase-like (PK-like)"/>
    <property type="match status" value="1"/>
</dbReference>
<gene>
    <name evidence="11" type="ORF">STRAU_5514</name>
</gene>
<proteinExistence type="predicted"/>
<feature type="region of interest" description="Disordered" evidence="8">
    <location>
        <begin position="347"/>
        <end position="413"/>
    </location>
</feature>
<dbReference type="PROSITE" id="PS00107">
    <property type="entry name" value="PROTEIN_KINASE_ATP"/>
    <property type="match status" value="1"/>
</dbReference>
<keyword evidence="6 7" id="KW-0067">ATP-binding</keyword>
<feature type="transmembrane region" description="Helical" evidence="9">
    <location>
        <begin position="323"/>
        <end position="344"/>
    </location>
</feature>
<accession>S3ZCH6</accession>
<feature type="compositionally biased region" description="Pro residues" evidence="8">
    <location>
        <begin position="292"/>
        <end position="306"/>
    </location>
</feature>